<evidence type="ECO:0000256" key="1">
    <source>
        <dbReference type="SAM" id="SignalP"/>
    </source>
</evidence>
<dbReference type="EMBL" id="HBGO01026896">
    <property type="protein sequence ID" value="CAD9350355.1"/>
    <property type="molecule type" value="Transcribed_RNA"/>
</dbReference>
<evidence type="ECO:0000259" key="2">
    <source>
        <dbReference type="PROSITE" id="PS50940"/>
    </source>
</evidence>
<proteinExistence type="predicted"/>
<reference evidence="3" key="1">
    <citation type="submission" date="2021-01" db="EMBL/GenBank/DDBJ databases">
        <authorList>
            <person name="Corre E."/>
            <person name="Pelletier E."/>
            <person name="Niang G."/>
            <person name="Scheremetjew M."/>
            <person name="Finn R."/>
            <person name="Kale V."/>
            <person name="Holt S."/>
            <person name="Cochrane G."/>
            <person name="Meng A."/>
            <person name="Brown T."/>
            <person name="Cohen L."/>
        </authorList>
    </citation>
    <scope>NUCLEOTIDE SEQUENCE</scope>
    <source>
        <strain evidence="3">Grunow 1884</strain>
    </source>
</reference>
<protein>
    <recommendedName>
        <fullName evidence="2">Chitin-binding type-2 domain-containing protein</fullName>
    </recommendedName>
</protein>
<gene>
    <name evidence="3" type="ORF">OSIN01602_LOCUS15443</name>
</gene>
<feature type="signal peptide" evidence="1">
    <location>
        <begin position="1"/>
        <end position="22"/>
    </location>
</feature>
<dbReference type="GO" id="GO:0008061">
    <property type="term" value="F:chitin binding"/>
    <property type="evidence" value="ECO:0007669"/>
    <property type="project" value="InterPro"/>
</dbReference>
<feature type="chain" id="PRO_5030976442" description="Chitin-binding type-2 domain-containing protein" evidence="1">
    <location>
        <begin position="23"/>
        <end position="155"/>
    </location>
</feature>
<dbReference type="InterPro" id="IPR002557">
    <property type="entry name" value="Chitin-bd_dom"/>
</dbReference>
<name>A0A7S1ZVG5_TRICV</name>
<dbReference type="AlphaFoldDB" id="A0A7S1ZVG5"/>
<dbReference type="PROSITE" id="PS50940">
    <property type="entry name" value="CHIT_BIND_II"/>
    <property type="match status" value="1"/>
</dbReference>
<dbReference type="Gene3D" id="2.170.140.10">
    <property type="entry name" value="Chitin binding domain"/>
    <property type="match status" value="1"/>
</dbReference>
<sequence>MMYKICCALFLALAVAGPVAFGSSNLRTRELQGCYTCSGNDPCEEESSDYFGHCDKHKFIQCSNGYCNEFDCAGNTVWDEDAERCDYDDELPPCEGEHECENPCTQDNINDGVYFHEHCDKRRWYLQCASVGVCYEMRCDGGTMWDDEVKACDHV</sequence>
<evidence type="ECO:0000313" key="3">
    <source>
        <dbReference type="EMBL" id="CAD9350355.1"/>
    </source>
</evidence>
<dbReference type="SUPFAM" id="SSF57625">
    <property type="entry name" value="Invertebrate chitin-binding proteins"/>
    <property type="match status" value="1"/>
</dbReference>
<dbReference type="Pfam" id="PF01607">
    <property type="entry name" value="CBM_14"/>
    <property type="match status" value="1"/>
</dbReference>
<dbReference type="GO" id="GO:0005576">
    <property type="term" value="C:extracellular region"/>
    <property type="evidence" value="ECO:0007669"/>
    <property type="project" value="InterPro"/>
</dbReference>
<dbReference type="InterPro" id="IPR036508">
    <property type="entry name" value="Chitin-bd_dom_sf"/>
</dbReference>
<dbReference type="SMART" id="SM00494">
    <property type="entry name" value="ChtBD2"/>
    <property type="match status" value="2"/>
</dbReference>
<accession>A0A7S1ZVG5</accession>
<organism evidence="3">
    <name type="scientific">Trieres chinensis</name>
    <name type="common">Marine centric diatom</name>
    <name type="synonym">Odontella sinensis</name>
    <dbReference type="NCBI Taxonomy" id="1514140"/>
    <lineage>
        <taxon>Eukaryota</taxon>
        <taxon>Sar</taxon>
        <taxon>Stramenopiles</taxon>
        <taxon>Ochrophyta</taxon>
        <taxon>Bacillariophyta</taxon>
        <taxon>Mediophyceae</taxon>
        <taxon>Biddulphiophycidae</taxon>
        <taxon>Eupodiscales</taxon>
        <taxon>Parodontellaceae</taxon>
        <taxon>Trieres</taxon>
    </lineage>
</organism>
<keyword evidence="1" id="KW-0732">Signal</keyword>
<feature type="domain" description="Chitin-binding type-2" evidence="2">
    <location>
        <begin position="40"/>
        <end position="96"/>
    </location>
</feature>